<dbReference type="SMART" id="SM00248">
    <property type="entry name" value="ANK"/>
    <property type="match status" value="11"/>
</dbReference>
<feature type="repeat" description="ANK" evidence="1">
    <location>
        <begin position="620"/>
        <end position="652"/>
    </location>
</feature>
<reference evidence="4" key="1">
    <citation type="submission" date="2023-06" db="EMBL/GenBank/DDBJ databases">
        <title>Conoideocrella luteorostrata (Hypocreales: Clavicipitaceae), a potential biocontrol fungus for elongate hemlock scale in United States Christmas tree production areas.</title>
        <authorList>
            <person name="Barrett H."/>
            <person name="Lovett B."/>
            <person name="Macias A.M."/>
            <person name="Stajich J.E."/>
            <person name="Kasson M.T."/>
        </authorList>
    </citation>
    <scope>NUCLEOTIDE SEQUENCE</scope>
    <source>
        <strain evidence="4">ARSEF 14590</strain>
    </source>
</reference>
<evidence type="ECO:0000259" key="2">
    <source>
        <dbReference type="Pfam" id="PF06985"/>
    </source>
</evidence>
<evidence type="ECO:0000256" key="1">
    <source>
        <dbReference type="PROSITE-ProRule" id="PRU00023"/>
    </source>
</evidence>
<protein>
    <recommendedName>
        <fullName evidence="6">Heterokaryon incompatibility domain-containing protein</fullName>
    </recommendedName>
</protein>
<feature type="repeat" description="ANK" evidence="1">
    <location>
        <begin position="653"/>
        <end position="685"/>
    </location>
</feature>
<dbReference type="Gene3D" id="1.25.40.20">
    <property type="entry name" value="Ankyrin repeat-containing domain"/>
    <property type="match status" value="3"/>
</dbReference>
<dbReference type="PANTHER" id="PTHR10622:SF10">
    <property type="entry name" value="HET DOMAIN-CONTAINING PROTEIN"/>
    <property type="match status" value="1"/>
</dbReference>
<dbReference type="Pfam" id="PF13637">
    <property type="entry name" value="Ank_4"/>
    <property type="match status" value="1"/>
</dbReference>
<evidence type="ECO:0008006" key="6">
    <source>
        <dbReference type="Google" id="ProtNLM"/>
    </source>
</evidence>
<evidence type="ECO:0000313" key="5">
    <source>
        <dbReference type="Proteomes" id="UP001251528"/>
    </source>
</evidence>
<comment type="caution">
    <text evidence="4">The sequence shown here is derived from an EMBL/GenBank/DDBJ whole genome shotgun (WGS) entry which is preliminary data.</text>
</comment>
<feature type="domain" description="DUF8212" evidence="3">
    <location>
        <begin position="215"/>
        <end position="242"/>
    </location>
</feature>
<gene>
    <name evidence="4" type="ORF">QQS21_003052</name>
</gene>
<dbReference type="InterPro" id="IPR010730">
    <property type="entry name" value="HET"/>
</dbReference>
<feature type="repeat" description="ANK" evidence="1">
    <location>
        <begin position="555"/>
        <end position="587"/>
    </location>
</feature>
<dbReference type="InterPro" id="IPR058525">
    <property type="entry name" value="DUF8212"/>
</dbReference>
<dbReference type="Pfam" id="PF12796">
    <property type="entry name" value="Ank_2"/>
    <property type="match status" value="3"/>
</dbReference>
<dbReference type="SUPFAM" id="SSF48403">
    <property type="entry name" value="Ankyrin repeat"/>
    <property type="match status" value="1"/>
</dbReference>
<dbReference type="AlphaFoldDB" id="A0AAJ0CY00"/>
<dbReference type="PROSITE" id="PS50088">
    <property type="entry name" value="ANK_REPEAT"/>
    <property type="match status" value="9"/>
</dbReference>
<evidence type="ECO:0000313" key="4">
    <source>
        <dbReference type="EMBL" id="KAK2608367.1"/>
    </source>
</evidence>
<dbReference type="Pfam" id="PF26640">
    <property type="entry name" value="DUF8212"/>
    <property type="match status" value="1"/>
</dbReference>
<dbReference type="InterPro" id="IPR036770">
    <property type="entry name" value="Ankyrin_rpt-contain_sf"/>
</dbReference>
<name>A0AAJ0CY00_9HYPO</name>
<sequence>MVVEEFTYDHIPEYAILSHRWGRYELTLKDVQDRIWEKEWFCEYEHLLGSLNKVQQCCLRAQADTYEYVWIDTCCIDKTSSAELSEAINSMFLWYQNAGKCYAYLNDVPSKATFENSEWFSRGWTLQELLAPSEVYFVDQDWRDLGTKGELRQDISRCTRIPVNILAGADLESASVAQKMSWASHRRTRRVEDRAYCLMGIFGINMPLLYGEGERAFIRLQEEIMRVLDDHSLFAWKSSDNRGGFLATSPDAFVNSQNIVPLKAFGIHSGPVTLSSRGVHLQVRFLGKGAGGLGMVVLHCAERDGNKPVAIYAQDVALTMQRFERICTETFELLDPSQFPASKYSIRQICIQTGRMTPVSRSEESVKHIISNRIYSDDRLSGFMNSDYPAKELFLAARTGLQDDVWLLLTRSDLNTSLKDRNGLTVLWHSVMGNQETLVETLLARSNVEVDSVSNAGLTPLLWAVANALERMVQLLLENGANIEAKDSDGNTSLSTACMKGKFGIAKLLLESGANIEIRNVSGLTPLSIACWHEANDVARLLIQRGANIEAKDPDGNTSLSTACMKGKCGIAKLLLESSANIEITNVSGRTPLSIACWHEQTDIVKLLFERGASVAKDPDRNSLLSIACWKGNNDLAKLLLESGANIDAKGISGRTPLSIACWLGNDDLVKMLLESGANIEGRRPNGRTALLSACSRGHYDMTKLLLEKGADVDAKDTDGWTPLSIASSCGFESIARQLLSHGADVGAKNSMGLGPIQEAQKHGHKALIKLLREKGGITQSRSSLLRRTATDKLNLWRRNRS</sequence>
<feature type="repeat" description="ANK" evidence="1">
    <location>
        <begin position="719"/>
        <end position="751"/>
    </location>
</feature>
<proteinExistence type="predicted"/>
<dbReference type="EMBL" id="JASWJB010000039">
    <property type="protein sequence ID" value="KAK2608367.1"/>
    <property type="molecule type" value="Genomic_DNA"/>
</dbReference>
<feature type="repeat" description="ANK" evidence="1">
    <location>
        <begin position="588"/>
        <end position="620"/>
    </location>
</feature>
<evidence type="ECO:0000259" key="3">
    <source>
        <dbReference type="Pfam" id="PF26640"/>
    </source>
</evidence>
<dbReference type="PROSITE" id="PS50297">
    <property type="entry name" value="ANK_REP_REGION"/>
    <property type="match status" value="9"/>
</dbReference>
<feature type="domain" description="Heterokaryon incompatibility" evidence="2">
    <location>
        <begin position="14"/>
        <end position="107"/>
    </location>
</feature>
<dbReference type="PANTHER" id="PTHR10622">
    <property type="entry name" value="HET DOMAIN-CONTAINING PROTEIN"/>
    <property type="match status" value="1"/>
</dbReference>
<dbReference type="PRINTS" id="PR01415">
    <property type="entry name" value="ANKYRIN"/>
</dbReference>
<keyword evidence="1" id="KW-0040">ANK repeat</keyword>
<feature type="repeat" description="ANK" evidence="1">
    <location>
        <begin position="686"/>
        <end position="718"/>
    </location>
</feature>
<dbReference type="InterPro" id="IPR002110">
    <property type="entry name" value="Ankyrin_rpt"/>
</dbReference>
<feature type="repeat" description="ANK" evidence="1">
    <location>
        <begin position="522"/>
        <end position="554"/>
    </location>
</feature>
<accession>A0AAJ0CY00</accession>
<dbReference type="Pfam" id="PF06985">
    <property type="entry name" value="HET"/>
    <property type="match status" value="1"/>
</dbReference>
<organism evidence="4 5">
    <name type="scientific">Conoideocrella luteorostrata</name>
    <dbReference type="NCBI Taxonomy" id="1105319"/>
    <lineage>
        <taxon>Eukaryota</taxon>
        <taxon>Fungi</taxon>
        <taxon>Dikarya</taxon>
        <taxon>Ascomycota</taxon>
        <taxon>Pezizomycotina</taxon>
        <taxon>Sordariomycetes</taxon>
        <taxon>Hypocreomycetidae</taxon>
        <taxon>Hypocreales</taxon>
        <taxon>Clavicipitaceae</taxon>
        <taxon>Conoideocrella</taxon>
    </lineage>
</organism>
<feature type="repeat" description="ANK" evidence="1">
    <location>
        <begin position="456"/>
        <end position="488"/>
    </location>
</feature>
<dbReference type="Proteomes" id="UP001251528">
    <property type="component" value="Unassembled WGS sequence"/>
</dbReference>
<keyword evidence="5" id="KW-1185">Reference proteome</keyword>
<feature type="repeat" description="ANK" evidence="1">
    <location>
        <begin position="489"/>
        <end position="521"/>
    </location>
</feature>